<protein>
    <submittedName>
        <fullName evidence="2">Uncharacterized protein</fullName>
    </submittedName>
</protein>
<evidence type="ECO:0000313" key="2">
    <source>
        <dbReference type="EMBL" id="MCB5199067.1"/>
    </source>
</evidence>
<proteinExistence type="predicted"/>
<name>A0ABS8BTM0_9RHOB</name>
<comment type="caution">
    <text evidence="2">The sequence shown here is derived from an EMBL/GenBank/DDBJ whole genome shotgun (WGS) entry which is preliminary data.</text>
</comment>
<feature type="chain" id="PRO_5046387130" evidence="1">
    <location>
        <begin position="21"/>
        <end position="93"/>
    </location>
</feature>
<sequence>MKHILSLTLVLIATTTAAQAACFADYKAKQDNPLRLHYGVAEIDEPCTVDSAKDQIGPKLQADGWVLLNIVGTFGDAGLDSRKDSAGEYFLRY</sequence>
<organism evidence="2 3">
    <name type="scientific">Loktanella gaetbuli</name>
    <dbReference type="NCBI Taxonomy" id="2881335"/>
    <lineage>
        <taxon>Bacteria</taxon>
        <taxon>Pseudomonadati</taxon>
        <taxon>Pseudomonadota</taxon>
        <taxon>Alphaproteobacteria</taxon>
        <taxon>Rhodobacterales</taxon>
        <taxon>Roseobacteraceae</taxon>
        <taxon>Loktanella</taxon>
    </lineage>
</organism>
<feature type="signal peptide" evidence="1">
    <location>
        <begin position="1"/>
        <end position="20"/>
    </location>
</feature>
<keyword evidence="1" id="KW-0732">Signal</keyword>
<evidence type="ECO:0000313" key="3">
    <source>
        <dbReference type="Proteomes" id="UP001138961"/>
    </source>
</evidence>
<dbReference type="EMBL" id="JAJATZ010000003">
    <property type="protein sequence ID" value="MCB5199067.1"/>
    <property type="molecule type" value="Genomic_DNA"/>
</dbReference>
<reference evidence="2" key="1">
    <citation type="submission" date="2021-10" db="EMBL/GenBank/DDBJ databases">
        <title>Loktanella gaetbuli sp. nov., isolated from a tidal flat.</title>
        <authorList>
            <person name="Park S."/>
            <person name="Yoon J.-H."/>
        </authorList>
    </citation>
    <scope>NUCLEOTIDE SEQUENCE</scope>
    <source>
        <strain evidence="2">TSTF-M6</strain>
    </source>
</reference>
<keyword evidence="3" id="KW-1185">Reference proteome</keyword>
<dbReference type="Proteomes" id="UP001138961">
    <property type="component" value="Unassembled WGS sequence"/>
</dbReference>
<dbReference type="RefSeq" id="WP_090158229.1">
    <property type="nucleotide sequence ID" value="NZ_JAJATZ010000003.1"/>
</dbReference>
<accession>A0ABS8BTM0</accession>
<gene>
    <name evidence="2" type="ORF">LGQ03_07425</name>
</gene>
<evidence type="ECO:0000256" key="1">
    <source>
        <dbReference type="SAM" id="SignalP"/>
    </source>
</evidence>